<evidence type="ECO:0000313" key="6">
    <source>
        <dbReference type="Proteomes" id="UP000587477"/>
    </source>
</evidence>
<evidence type="ECO:0000259" key="4">
    <source>
        <dbReference type="SMART" id="SM01317"/>
    </source>
</evidence>
<proteinExistence type="predicted"/>
<protein>
    <submittedName>
        <fullName evidence="5">Sporulation initiation phosphotransferase B</fullName>
        <ecNumber evidence="5">2.7.-.-</ecNumber>
    </submittedName>
</protein>
<keyword evidence="1" id="KW-0597">Phosphoprotein</keyword>
<sequence>MKDVSKKQEEPVSDAALINELIQLMGHFRHDWMNKLQLIKGNLSLQKYDRVVEIIDEMVIDAKHESKLSNLKTPHLAFDFLTFNWKSRYMRLEYEVLGEIKDLSAYDQKLSNLMRKLFHLFGLAVNNESENHLTVSLQTDHPDRQLIVYLDFHGTIANADVFDEFRKSRYEDFDVMQFELTGHECVAEIGMN</sequence>
<dbReference type="STRING" id="1155777.BANAU_2708"/>
<accession>A0A2D3DQK8</accession>
<dbReference type="SUPFAM" id="SSF55890">
    <property type="entry name" value="Sporulation response regulatory protein Spo0B"/>
    <property type="match status" value="1"/>
</dbReference>
<dbReference type="KEGG" id="bmp:NG74_02626"/>
<name>A0A1D9PN41_BACVE</name>
<gene>
    <name evidence="5" type="primary">spo0B</name>
    <name evidence="5" type="ORF">BACVE_003145</name>
</gene>
<keyword evidence="2 5" id="KW-0808">Transferase</keyword>
<evidence type="ECO:0000313" key="5">
    <source>
        <dbReference type="EMBL" id="QOY28105.1"/>
    </source>
</evidence>
<dbReference type="SMART" id="SM01317">
    <property type="entry name" value="SPOB_ab"/>
    <property type="match status" value="1"/>
</dbReference>
<dbReference type="AlphaFoldDB" id="A0A1D9PN41"/>
<accession>A0A1D9PN41</accession>
<dbReference type="InterPro" id="IPR039506">
    <property type="entry name" value="SPOB_a"/>
</dbReference>
<keyword evidence="3" id="KW-0418">Kinase</keyword>
<evidence type="ECO:0000256" key="1">
    <source>
        <dbReference type="ARBA" id="ARBA00022553"/>
    </source>
</evidence>
<evidence type="ECO:0000256" key="3">
    <source>
        <dbReference type="ARBA" id="ARBA00022777"/>
    </source>
</evidence>
<dbReference type="Gene3D" id="3.30.565.30">
    <property type="entry name" value="Sporulation initiation phosphotransferase B (SpoOB), C-terminal domain"/>
    <property type="match status" value="1"/>
</dbReference>
<dbReference type="Pfam" id="PF14682">
    <property type="entry name" value="SPOB_ab"/>
    <property type="match status" value="1"/>
</dbReference>
<dbReference type="Gene3D" id="1.10.287.130">
    <property type="match status" value="1"/>
</dbReference>
<evidence type="ECO:0000256" key="2">
    <source>
        <dbReference type="ARBA" id="ARBA00022679"/>
    </source>
</evidence>
<dbReference type="InterPro" id="IPR037100">
    <property type="entry name" value="Spo0B_C_sf"/>
</dbReference>
<organism evidence="5 6">
    <name type="scientific">Bacillus velezensis</name>
    <dbReference type="NCBI Taxonomy" id="492670"/>
    <lineage>
        <taxon>Bacteria</taxon>
        <taxon>Bacillati</taxon>
        <taxon>Bacillota</taxon>
        <taxon>Bacilli</taxon>
        <taxon>Bacillales</taxon>
        <taxon>Bacillaceae</taxon>
        <taxon>Bacillus</taxon>
        <taxon>Bacillus amyloliquefaciens group</taxon>
    </lineage>
</organism>
<dbReference type="EMBL" id="CP063687">
    <property type="protein sequence ID" value="QOY28105.1"/>
    <property type="molecule type" value="Genomic_DNA"/>
</dbReference>
<dbReference type="Pfam" id="PF14689">
    <property type="entry name" value="SPOB_a"/>
    <property type="match status" value="1"/>
</dbReference>
<dbReference type="InterPro" id="IPR016122">
    <property type="entry name" value="SpoOB_C"/>
</dbReference>
<dbReference type="InterPro" id="IPR016120">
    <property type="entry name" value="Sig_transdc_His_kin_SpoOB"/>
</dbReference>
<reference evidence="6" key="1">
    <citation type="submission" date="2020-10" db="EMBL/GenBank/DDBJ databases">
        <title>Complete genome sequence of Bacillus velezensis NST6.</title>
        <authorList>
            <person name="Choi J."/>
        </authorList>
    </citation>
    <scope>NUCLEOTIDE SEQUENCE [LARGE SCALE GENOMIC DNA]</scope>
    <source>
        <strain evidence="6">NST6</strain>
    </source>
</reference>
<dbReference type="GO" id="GO:0000155">
    <property type="term" value="F:phosphorelay sensor kinase activity"/>
    <property type="evidence" value="ECO:0007669"/>
    <property type="project" value="InterPro"/>
</dbReference>
<feature type="domain" description="Sporulation initiation phosphotransferase B C-terminal" evidence="4">
    <location>
        <begin position="73"/>
        <end position="187"/>
    </location>
</feature>
<dbReference type="Proteomes" id="UP000587477">
    <property type="component" value="Chromosome"/>
</dbReference>
<dbReference type="RefSeq" id="WP_014418543.1">
    <property type="nucleotide sequence ID" value="NZ_AP024501.1"/>
</dbReference>
<dbReference type="EC" id="2.7.-.-" evidence="5"/>